<evidence type="ECO:0000313" key="6">
    <source>
        <dbReference type="Proteomes" id="UP000315439"/>
    </source>
</evidence>
<sequence>MRFLAGLTLMLILSFCRDTKATVVLQYHHISESTPRVTSTSPELFKRHMNYLKTHGFRVLAMAELIKLLNQKKTLPDKSVVITFDDGYLSIYENALPLLKQYDFPFTVFVNTKAVSENSKQFMSWRHLKELTRNKGTIANHSVSHAYLIRKGSGESESEWEKRVSQEISVAQAEIVSRLGKSVKAFAYPYGEFNLALKNILDSMGYIAFGQQSGAVSVDVDHQAIPRFPFGGSYGELKDFAVKVNSLPLPIASVTLLDEKDNRLIDHVLPSKVKRPKLVIKLKKSHLKKNSHNAELNNERPQDTKRRNADLKDQDMQNINLQCFSNGLAQGWLTQTNGELIYQSKVDLKYGRNRYNCTAKNRKNNRFFWFSQPWVRVAD</sequence>
<comment type="subcellular location">
    <subcellularLocation>
        <location evidence="1">Secreted</location>
    </subcellularLocation>
</comment>
<feature type="compositionally biased region" description="Basic and acidic residues" evidence="3">
    <location>
        <begin position="297"/>
        <end position="307"/>
    </location>
</feature>
<dbReference type="InterPro" id="IPR011330">
    <property type="entry name" value="Glyco_hydro/deAcase_b/a-brl"/>
</dbReference>
<proteinExistence type="predicted"/>
<evidence type="ECO:0000313" key="5">
    <source>
        <dbReference type="EMBL" id="TQV82789.1"/>
    </source>
</evidence>
<evidence type="ECO:0000256" key="3">
    <source>
        <dbReference type="SAM" id="MobiDB-lite"/>
    </source>
</evidence>
<name>A0A545TZZ9_9GAMM</name>
<evidence type="ECO:0000256" key="2">
    <source>
        <dbReference type="ARBA" id="ARBA00022729"/>
    </source>
</evidence>
<evidence type="ECO:0000256" key="1">
    <source>
        <dbReference type="ARBA" id="ARBA00004613"/>
    </source>
</evidence>
<dbReference type="EMBL" id="VIKS01000015">
    <property type="protein sequence ID" value="TQV82789.1"/>
    <property type="molecule type" value="Genomic_DNA"/>
</dbReference>
<comment type="caution">
    <text evidence="5">The sequence shown here is derived from an EMBL/GenBank/DDBJ whole genome shotgun (WGS) entry which is preliminary data.</text>
</comment>
<dbReference type="GO" id="GO:0005576">
    <property type="term" value="C:extracellular region"/>
    <property type="evidence" value="ECO:0007669"/>
    <property type="project" value="UniProtKB-SubCell"/>
</dbReference>
<reference evidence="5 6" key="1">
    <citation type="submission" date="2019-07" db="EMBL/GenBank/DDBJ databases">
        <title>Draft genome for Aliikangiella sp. M105.</title>
        <authorList>
            <person name="Wang G."/>
        </authorList>
    </citation>
    <scope>NUCLEOTIDE SEQUENCE [LARGE SCALE GENOMIC DNA]</scope>
    <source>
        <strain evidence="5 6">M105</strain>
    </source>
</reference>
<dbReference type="OrthoDB" id="9814639at2"/>
<dbReference type="PROSITE" id="PS51677">
    <property type="entry name" value="NODB"/>
    <property type="match status" value="1"/>
</dbReference>
<dbReference type="InterPro" id="IPR051398">
    <property type="entry name" value="Polysacch_Deacetylase"/>
</dbReference>
<keyword evidence="2" id="KW-0732">Signal</keyword>
<dbReference type="CDD" id="cd10973">
    <property type="entry name" value="CE4_DAC_u4_5s"/>
    <property type="match status" value="1"/>
</dbReference>
<dbReference type="GO" id="GO:0005975">
    <property type="term" value="P:carbohydrate metabolic process"/>
    <property type="evidence" value="ECO:0007669"/>
    <property type="project" value="InterPro"/>
</dbReference>
<feature type="region of interest" description="Disordered" evidence="3">
    <location>
        <begin position="287"/>
        <end position="307"/>
    </location>
</feature>
<feature type="domain" description="NodB homology" evidence="4">
    <location>
        <begin position="78"/>
        <end position="281"/>
    </location>
</feature>
<organism evidence="5 6">
    <name type="scientific">Aliikangiella coralliicola</name>
    <dbReference type="NCBI Taxonomy" id="2592383"/>
    <lineage>
        <taxon>Bacteria</taxon>
        <taxon>Pseudomonadati</taxon>
        <taxon>Pseudomonadota</taxon>
        <taxon>Gammaproteobacteria</taxon>
        <taxon>Oceanospirillales</taxon>
        <taxon>Pleioneaceae</taxon>
        <taxon>Aliikangiella</taxon>
    </lineage>
</organism>
<dbReference type="AlphaFoldDB" id="A0A545TZZ9"/>
<dbReference type="PANTHER" id="PTHR34216:SF3">
    <property type="entry name" value="POLY-BETA-1,6-N-ACETYL-D-GLUCOSAMINE N-DEACETYLASE"/>
    <property type="match status" value="1"/>
</dbReference>
<dbReference type="GO" id="GO:0016810">
    <property type="term" value="F:hydrolase activity, acting on carbon-nitrogen (but not peptide) bonds"/>
    <property type="evidence" value="ECO:0007669"/>
    <property type="project" value="InterPro"/>
</dbReference>
<dbReference type="InterPro" id="IPR002509">
    <property type="entry name" value="NODB_dom"/>
</dbReference>
<keyword evidence="6" id="KW-1185">Reference proteome</keyword>
<gene>
    <name evidence="5" type="ORF">FLL46_23755</name>
</gene>
<dbReference type="RefSeq" id="WP_142934417.1">
    <property type="nucleotide sequence ID" value="NZ_ML660171.1"/>
</dbReference>
<accession>A0A545TZZ9</accession>
<dbReference type="PANTHER" id="PTHR34216">
    <property type="match status" value="1"/>
</dbReference>
<evidence type="ECO:0000259" key="4">
    <source>
        <dbReference type="PROSITE" id="PS51677"/>
    </source>
</evidence>
<protein>
    <submittedName>
        <fullName evidence="5">Polysaccharide deacetylase family protein</fullName>
    </submittedName>
</protein>
<dbReference type="Pfam" id="PF01522">
    <property type="entry name" value="Polysacc_deac_1"/>
    <property type="match status" value="1"/>
</dbReference>
<dbReference type="SUPFAM" id="SSF88713">
    <property type="entry name" value="Glycoside hydrolase/deacetylase"/>
    <property type="match status" value="1"/>
</dbReference>
<dbReference type="Proteomes" id="UP000315439">
    <property type="component" value="Unassembled WGS sequence"/>
</dbReference>
<dbReference type="Gene3D" id="3.20.20.370">
    <property type="entry name" value="Glycoside hydrolase/deacetylase"/>
    <property type="match status" value="1"/>
</dbReference>